<dbReference type="Gene3D" id="3.40.50.300">
    <property type="entry name" value="P-loop containing nucleotide triphosphate hydrolases"/>
    <property type="match status" value="1"/>
</dbReference>
<dbReference type="InterPro" id="IPR027417">
    <property type="entry name" value="P-loop_NTPase"/>
</dbReference>
<name>A0A7Z2VXX1_9BURK</name>
<evidence type="ECO:0000313" key="2">
    <source>
        <dbReference type="Proteomes" id="UP000502415"/>
    </source>
</evidence>
<dbReference type="AlphaFoldDB" id="A0A7Z2VXX1"/>
<evidence type="ECO:0000313" key="1">
    <source>
        <dbReference type="EMBL" id="QJE01249.1"/>
    </source>
</evidence>
<dbReference type="SUPFAM" id="SSF52540">
    <property type="entry name" value="P-loop containing nucleoside triphosphate hydrolases"/>
    <property type="match status" value="1"/>
</dbReference>
<reference evidence="1 2" key="1">
    <citation type="submission" date="2020-04" db="EMBL/GenBank/DDBJ databases">
        <title>Genome sequencing of novel species.</title>
        <authorList>
            <person name="Heo J."/>
            <person name="Kim S.-J."/>
            <person name="Kim J.-S."/>
            <person name="Hong S.-B."/>
            <person name="Kwon S.-W."/>
        </authorList>
    </citation>
    <scope>NUCLEOTIDE SEQUENCE [LARGE SCALE GENOMIC DNA]</scope>
    <source>
        <strain evidence="1 2">GN2-R2</strain>
    </source>
</reference>
<sequence>MDTTRITAQPAGMAGEVTTFYSYDSAPVRSLALAHAGWLLAGRRQAQTPVLMIDWDLDSPGLHHYFQRGDGQRAGVLELFEGCRDRLRGEDGAARGDGEGAEALAARVLDAIDWDAHIERVDDVRPLYLMRAGRFDDSYGERADRIDWDALFGTCPALFRSFAAGLKRRFAHVLVDCRGGRSAAASVCTALLPDKVVGLFTPDRRSLDGLAGVVARALDYRCSHEDEQRPLLVYPLPSPVDSAGEARLRWRLGDAQQGGAGYQAALEELLGRCYGISAMCLDSYLDEVVLPQAGLLGAALPSGRGHRGKRDRLGAVRSIEALLEWLEPGHFPWRSLVEVRLLQAIEALRERAADPQAPVLLREMARLGESYLSQQDELEAARCIERHAIALQKGIHAMEEGKRGLPAARRHGEARMT</sequence>
<proteinExistence type="predicted"/>
<dbReference type="EMBL" id="CP051685">
    <property type="protein sequence ID" value="QJE01249.1"/>
    <property type="molecule type" value="Genomic_DNA"/>
</dbReference>
<dbReference type="RefSeq" id="WP_170203276.1">
    <property type="nucleotide sequence ID" value="NZ_CP051685.1"/>
</dbReference>
<accession>A0A7Z2VXX1</accession>
<dbReference type="KEGG" id="mfy:HH212_15405"/>
<organism evidence="1 2">
    <name type="scientific">Massilia forsythiae</name>
    <dbReference type="NCBI Taxonomy" id="2728020"/>
    <lineage>
        <taxon>Bacteria</taxon>
        <taxon>Pseudomonadati</taxon>
        <taxon>Pseudomonadota</taxon>
        <taxon>Betaproteobacteria</taxon>
        <taxon>Burkholderiales</taxon>
        <taxon>Oxalobacteraceae</taxon>
        <taxon>Telluria group</taxon>
        <taxon>Massilia</taxon>
    </lineage>
</organism>
<keyword evidence="2" id="KW-1185">Reference proteome</keyword>
<gene>
    <name evidence="1" type="ORF">HH212_15405</name>
</gene>
<protein>
    <submittedName>
        <fullName evidence="1">Uncharacterized protein</fullName>
    </submittedName>
</protein>
<dbReference type="Proteomes" id="UP000502415">
    <property type="component" value="Chromosome"/>
</dbReference>